<protein>
    <submittedName>
        <fullName evidence="1">Uncharacterized protein</fullName>
    </submittedName>
</protein>
<sequence>MPTVGGGIVAAAAAVVGGGGGRGVAAALEARGIVDRIDRVARNLFGFGRKSPPEKFSGDGGVVVAGIPAAGNHGRGREIAWNAIAPSP</sequence>
<keyword evidence="2" id="KW-1185">Reference proteome</keyword>
<evidence type="ECO:0000313" key="1">
    <source>
        <dbReference type="EMBL" id="GJT26921.1"/>
    </source>
</evidence>
<proteinExistence type="predicted"/>
<dbReference type="Proteomes" id="UP001151760">
    <property type="component" value="Unassembled WGS sequence"/>
</dbReference>
<dbReference type="EMBL" id="BQNB010014333">
    <property type="protein sequence ID" value="GJT26921.1"/>
    <property type="molecule type" value="Genomic_DNA"/>
</dbReference>
<name>A0ABQ5CIK1_9ASTR</name>
<reference evidence="1" key="2">
    <citation type="submission" date="2022-01" db="EMBL/GenBank/DDBJ databases">
        <authorList>
            <person name="Yamashiro T."/>
            <person name="Shiraishi A."/>
            <person name="Satake H."/>
            <person name="Nakayama K."/>
        </authorList>
    </citation>
    <scope>NUCLEOTIDE SEQUENCE</scope>
</reference>
<gene>
    <name evidence="1" type="ORF">Tco_0907196</name>
</gene>
<organism evidence="1 2">
    <name type="scientific">Tanacetum coccineum</name>
    <dbReference type="NCBI Taxonomy" id="301880"/>
    <lineage>
        <taxon>Eukaryota</taxon>
        <taxon>Viridiplantae</taxon>
        <taxon>Streptophyta</taxon>
        <taxon>Embryophyta</taxon>
        <taxon>Tracheophyta</taxon>
        <taxon>Spermatophyta</taxon>
        <taxon>Magnoliopsida</taxon>
        <taxon>eudicotyledons</taxon>
        <taxon>Gunneridae</taxon>
        <taxon>Pentapetalae</taxon>
        <taxon>asterids</taxon>
        <taxon>campanulids</taxon>
        <taxon>Asterales</taxon>
        <taxon>Asteraceae</taxon>
        <taxon>Asteroideae</taxon>
        <taxon>Anthemideae</taxon>
        <taxon>Anthemidinae</taxon>
        <taxon>Tanacetum</taxon>
    </lineage>
</organism>
<evidence type="ECO:0000313" key="2">
    <source>
        <dbReference type="Proteomes" id="UP001151760"/>
    </source>
</evidence>
<reference evidence="1" key="1">
    <citation type="journal article" date="2022" name="Int. J. Mol. Sci.">
        <title>Draft Genome of Tanacetum Coccineum: Genomic Comparison of Closely Related Tanacetum-Family Plants.</title>
        <authorList>
            <person name="Yamashiro T."/>
            <person name="Shiraishi A."/>
            <person name="Nakayama K."/>
            <person name="Satake H."/>
        </authorList>
    </citation>
    <scope>NUCLEOTIDE SEQUENCE</scope>
</reference>
<accession>A0ABQ5CIK1</accession>
<comment type="caution">
    <text evidence="1">The sequence shown here is derived from an EMBL/GenBank/DDBJ whole genome shotgun (WGS) entry which is preliminary data.</text>
</comment>